<dbReference type="Proteomes" id="UP000518266">
    <property type="component" value="Unassembled WGS sequence"/>
</dbReference>
<reference evidence="3 4" key="1">
    <citation type="submission" date="2020-03" db="EMBL/GenBank/DDBJ databases">
        <title>Dissostichus mawsoni Genome sequencing and assembly.</title>
        <authorList>
            <person name="Park H."/>
        </authorList>
    </citation>
    <scope>NUCLEOTIDE SEQUENCE [LARGE SCALE GENOMIC DNA]</scope>
    <source>
        <strain evidence="3">DM0001</strain>
        <tissue evidence="3">Muscle</tissue>
    </source>
</reference>
<dbReference type="OrthoDB" id="10034966at2759"/>
<accession>A0A7J5YT81</accession>
<gene>
    <name evidence="3" type="ORF">F7725_013210</name>
</gene>
<evidence type="ECO:0000313" key="4">
    <source>
        <dbReference type="Proteomes" id="UP000518266"/>
    </source>
</evidence>
<organism evidence="3 4">
    <name type="scientific">Dissostichus mawsoni</name>
    <name type="common">Antarctic cod</name>
    <dbReference type="NCBI Taxonomy" id="36200"/>
    <lineage>
        <taxon>Eukaryota</taxon>
        <taxon>Metazoa</taxon>
        <taxon>Chordata</taxon>
        <taxon>Craniata</taxon>
        <taxon>Vertebrata</taxon>
        <taxon>Euteleostomi</taxon>
        <taxon>Actinopterygii</taxon>
        <taxon>Neopterygii</taxon>
        <taxon>Teleostei</taxon>
        <taxon>Neoteleostei</taxon>
        <taxon>Acanthomorphata</taxon>
        <taxon>Eupercaria</taxon>
        <taxon>Perciformes</taxon>
        <taxon>Notothenioidei</taxon>
        <taxon>Nototheniidae</taxon>
        <taxon>Dissostichus</taxon>
    </lineage>
</organism>
<dbReference type="PROSITE" id="PS50157">
    <property type="entry name" value="ZINC_FINGER_C2H2_2"/>
    <property type="match status" value="1"/>
</dbReference>
<sequence length="276" mass="31538">MGYVCFRCKTRIPGDVRSLFIHLCAVHHVNHAANYFQCCEIGCGRTFNYMRSFRRHLQQHENVEEVLGVPAQDPVQPEFLNAEGQPAEEVEEWDEIEPEGITDRTSSLISDIVGRLQSRTLAVFSSLGHNQIPEVDQLMVEFQDCAEPFRDLDTEYKQIQYFVKLGGFIEPVEETFRHDEVSYVQRRDSATGTVKQVAVPDTFQQLQFLEKEGIPVDTPTFQGVVKFSLVQVVGDNLGLNAILGYSESFSANHMCRWCRVHKRVSEQQTLEDPAQH</sequence>
<name>A0A7J5YT81_DISMA</name>
<keyword evidence="1" id="KW-0479">Metal-binding</keyword>
<keyword evidence="1" id="KW-0862">Zinc</keyword>
<proteinExistence type="predicted"/>
<feature type="domain" description="C2H2-type" evidence="2">
    <location>
        <begin position="36"/>
        <end position="65"/>
    </location>
</feature>
<evidence type="ECO:0000256" key="1">
    <source>
        <dbReference type="PROSITE-ProRule" id="PRU00042"/>
    </source>
</evidence>
<dbReference type="SMART" id="SM00355">
    <property type="entry name" value="ZnF_C2H2"/>
    <property type="match status" value="2"/>
</dbReference>
<evidence type="ECO:0000259" key="2">
    <source>
        <dbReference type="PROSITE" id="PS50157"/>
    </source>
</evidence>
<dbReference type="EMBL" id="JAAKFY010000010">
    <property type="protein sequence ID" value="KAF3851438.1"/>
    <property type="molecule type" value="Genomic_DNA"/>
</dbReference>
<keyword evidence="1" id="KW-0863">Zinc-finger</keyword>
<keyword evidence="4" id="KW-1185">Reference proteome</keyword>
<dbReference type="AlphaFoldDB" id="A0A7J5YT81"/>
<protein>
    <recommendedName>
        <fullName evidence="2">C2H2-type domain-containing protein</fullName>
    </recommendedName>
</protein>
<comment type="caution">
    <text evidence="3">The sequence shown here is derived from an EMBL/GenBank/DDBJ whole genome shotgun (WGS) entry which is preliminary data.</text>
</comment>
<dbReference type="InterPro" id="IPR013087">
    <property type="entry name" value="Znf_C2H2_type"/>
</dbReference>
<dbReference type="PROSITE" id="PS00028">
    <property type="entry name" value="ZINC_FINGER_C2H2_1"/>
    <property type="match status" value="1"/>
</dbReference>
<dbReference type="GO" id="GO:0008270">
    <property type="term" value="F:zinc ion binding"/>
    <property type="evidence" value="ECO:0007669"/>
    <property type="project" value="UniProtKB-KW"/>
</dbReference>
<evidence type="ECO:0000313" key="3">
    <source>
        <dbReference type="EMBL" id="KAF3851438.1"/>
    </source>
</evidence>